<reference evidence="1" key="1">
    <citation type="submission" date="2021-02" db="EMBL/GenBank/DDBJ databases">
        <authorList>
            <person name="Nowell W R."/>
        </authorList>
    </citation>
    <scope>NUCLEOTIDE SEQUENCE</scope>
    <source>
        <strain evidence="1">Ploen Becks lab</strain>
    </source>
</reference>
<gene>
    <name evidence="1" type="ORF">OXX778_LOCUS1747</name>
</gene>
<sequence length="222" mass="26246">MKTMDSYCEFEDDCPSLGSIISQDFISKYHVEFNLDKTRFKQIIEEIATKDKLSFTCIAGGFFTKLHGQATEPDVYIFPGDDYIPTEEYLNTFLNEHFRYFNFKDLGKVAPKGVLAIKCVILQNGEKAKIYFTNVNFTRSLNHRVQFLNTYDLEPCKIIYLYSKNSLECSDWYIKGGNMITEKRNLNREFLDKYIQKGFRFENNCFERESEKIKDLNNFWEL</sequence>
<organism evidence="1 2">
    <name type="scientific">Brachionus calyciflorus</name>
    <dbReference type="NCBI Taxonomy" id="104777"/>
    <lineage>
        <taxon>Eukaryota</taxon>
        <taxon>Metazoa</taxon>
        <taxon>Spiralia</taxon>
        <taxon>Gnathifera</taxon>
        <taxon>Rotifera</taxon>
        <taxon>Eurotatoria</taxon>
        <taxon>Monogononta</taxon>
        <taxon>Pseudotrocha</taxon>
        <taxon>Ploima</taxon>
        <taxon>Brachionidae</taxon>
        <taxon>Brachionus</taxon>
    </lineage>
</organism>
<dbReference type="AlphaFoldDB" id="A0A813MEQ8"/>
<dbReference type="EMBL" id="CAJNOC010000120">
    <property type="protein sequence ID" value="CAF0716827.1"/>
    <property type="molecule type" value="Genomic_DNA"/>
</dbReference>
<accession>A0A813MEQ8</accession>
<dbReference type="Proteomes" id="UP000663879">
    <property type="component" value="Unassembled WGS sequence"/>
</dbReference>
<comment type="caution">
    <text evidence="1">The sequence shown here is derived from an EMBL/GenBank/DDBJ whole genome shotgun (WGS) entry which is preliminary data.</text>
</comment>
<protein>
    <submittedName>
        <fullName evidence="1">Uncharacterized protein</fullName>
    </submittedName>
</protein>
<proteinExistence type="predicted"/>
<evidence type="ECO:0000313" key="1">
    <source>
        <dbReference type="EMBL" id="CAF0716827.1"/>
    </source>
</evidence>
<evidence type="ECO:0000313" key="2">
    <source>
        <dbReference type="Proteomes" id="UP000663879"/>
    </source>
</evidence>
<name>A0A813MEQ8_9BILA</name>
<keyword evidence="2" id="KW-1185">Reference proteome</keyword>